<dbReference type="GeneID" id="103354073"/>
<name>A0A9Y4MUG2_9TELE</name>
<evidence type="ECO:0000313" key="7">
    <source>
        <dbReference type="Proteomes" id="UP000694891"/>
    </source>
</evidence>
<accession>A0A9Y4MUG2</accession>
<dbReference type="SUPFAM" id="SSF52047">
    <property type="entry name" value="RNI-like"/>
    <property type="match status" value="1"/>
</dbReference>
<proteinExistence type="predicted"/>
<dbReference type="InterPro" id="IPR032675">
    <property type="entry name" value="LRR_dom_sf"/>
</dbReference>
<keyword evidence="2" id="KW-0597">Phosphoprotein</keyword>
<feature type="region of interest" description="Disordered" evidence="6">
    <location>
        <begin position="245"/>
        <end position="268"/>
    </location>
</feature>
<dbReference type="CTD" id="10489"/>
<evidence type="ECO:0000256" key="3">
    <source>
        <dbReference type="ARBA" id="ARBA00022614"/>
    </source>
</evidence>
<dbReference type="PANTHER" id="PTHR15354">
    <property type="entry name" value="MUF1"/>
    <property type="match status" value="1"/>
</dbReference>
<keyword evidence="7" id="KW-1185">Reference proteome</keyword>
<dbReference type="Gene3D" id="3.80.10.10">
    <property type="entry name" value="Ribonuclease Inhibitor"/>
    <property type="match status" value="1"/>
</dbReference>
<evidence type="ECO:0000256" key="4">
    <source>
        <dbReference type="ARBA" id="ARBA00022737"/>
    </source>
</evidence>
<keyword evidence="3" id="KW-0433">Leucine-rich repeat</keyword>
<dbReference type="Proteomes" id="UP000694891">
    <property type="component" value="Unplaced"/>
</dbReference>
<dbReference type="PANTHER" id="PTHR15354:SF1">
    <property type="entry name" value="LEUCINE-RICH REPEAT-CONTAINING PROTEIN 41"/>
    <property type="match status" value="1"/>
</dbReference>
<evidence type="ECO:0000256" key="1">
    <source>
        <dbReference type="ARBA" id="ARBA00014201"/>
    </source>
</evidence>
<evidence type="ECO:0000313" key="8">
    <source>
        <dbReference type="RefSeq" id="XP_008275547.1"/>
    </source>
</evidence>
<evidence type="ECO:0000256" key="5">
    <source>
        <dbReference type="ARBA" id="ARBA00022786"/>
    </source>
</evidence>
<organism evidence="7 8">
    <name type="scientific">Stegastes partitus</name>
    <name type="common">bicolor damselfish</name>
    <dbReference type="NCBI Taxonomy" id="144197"/>
    <lineage>
        <taxon>Eukaryota</taxon>
        <taxon>Metazoa</taxon>
        <taxon>Chordata</taxon>
        <taxon>Craniata</taxon>
        <taxon>Vertebrata</taxon>
        <taxon>Euteleostomi</taxon>
        <taxon>Actinopterygii</taxon>
        <taxon>Neopterygii</taxon>
        <taxon>Teleostei</taxon>
        <taxon>Neoteleostei</taxon>
        <taxon>Acanthomorphata</taxon>
        <taxon>Ovalentaria</taxon>
        <taxon>Pomacentridae</taxon>
        <taxon>Stegastes</taxon>
    </lineage>
</organism>
<dbReference type="RefSeq" id="XP_008275547.1">
    <property type="nucleotide sequence ID" value="XM_008277325.1"/>
</dbReference>
<feature type="compositionally biased region" description="Polar residues" evidence="6">
    <location>
        <begin position="245"/>
        <end position="260"/>
    </location>
</feature>
<protein>
    <recommendedName>
        <fullName evidence="1">Leucine-rich repeat-containing protein 41</fullName>
    </recommendedName>
</protein>
<dbReference type="InterPro" id="IPR026137">
    <property type="entry name" value="Leu_rpt_41"/>
</dbReference>
<evidence type="ECO:0000256" key="6">
    <source>
        <dbReference type="SAM" id="MobiDB-lite"/>
    </source>
</evidence>
<gene>
    <name evidence="8" type="primary">lrrc41</name>
</gene>
<keyword evidence="4" id="KW-0677">Repeat</keyword>
<evidence type="ECO:0000256" key="2">
    <source>
        <dbReference type="ARBA" id="ARBA00022553"/>
    </source>
</evidence>
<reference evidence="8" key="1">
    <citation type="submission" date="2025-08" db="UniProtKB">
        <authorList>
            <consortium name="RefSeq"/>
        </authorList>
    </citation>
    <scope>IDENTIFICATION</scope>
</reference>
<sequence length="667" mass="74375">MAEPGHRAQHRGPEVTSLREICFRAVRKHFSALATETVLDLPAPLIKDLLPHLTICQLDELQPALNQKGISTHSEWVGVLQDMYGPNHAIDLHSEEEAKHEVMRILFPLVFYGFTNSYVKRNIRSLNSPTFLWAAAKCIQHFLLVTTLHTPLQSLTAEQWPLLNLLETRIKSVGVSQLIDLSKRTTQTGLYVLHRLLDHGVATKLVVHVQCPIVLAWLLHGRGSQYVNMELKKLMHSREASCISPATTDNTDRASCSPSLETRAADDHGDQVIPCKRSKLDSLSVEEDTSGKENFIVDPQLLCQTFTPCDDLPGGACPWGQINCLEITQCGPDCLEVLCSALPTFFCLRSLNLHTLTFRYSDVLGLARALKQLSDSSCSSLTDLCISILPNTNLLEILLDASPTVTSLHVEIHSVTLEPRFLPLHHRTADSDKPVLLLEKLKVVAEVQTDLRFLTSVLRCSPHLTSLHVAGIRLPSGSTQSKLLTTLSGSVSCQLSNPCLKMLNLEDMKLCDCLPDVLHLLEHCKLEELHLNDCRLLEKCTDKEQRLQQLVAALKTVASLHTLSLAQNRLAKNVCVLVELFSGSSASSVKRLDISSNFIQPAELLEFAKRLRTHRPPHQLTLDLRRNPGDRDPDTWNAALKRLRPFSVLLVEGWKSTDTMVDHVSNM</sequence>
<dbReference type="AlphaFoldDB" id="A0A9Y4MUG2"/>
<keyword evidence="5" id="KW-0833">Ubl conjugation pathway</keyword>